<feature type="non-terminal residue" evidence="1">
    <location>
        <position position="55"/>
    </location>
</feature>
<evidence type="ECO:0000313" key="2">
    <source>
        <dbReference type="Proteomes" id="UP000499080"/>
    </source>
</evidence>
<organism evidence="1 2">
    <name type="scientific">Araneus ventricosus</name>
    <name type="common">Orbweaver spider</name>
    <name type="synonym">Epeira ventricosa</name>
    <dbReference type="NCBI Taxonomy" id="182803"/>
    <lineage>
        <taxon>Eukaryota</taxon>
        <taxon>Metazoa</taxon>
        <taxon>Ecdysozoa</taxon>
        <taxon>Arthropoda</taxon>
        <taxon>Chelicerata</taxon>
        <taxon>Arachnida</taxon>
        <taxon>Araneae</taxon>
        <taxon>Araneomorphae</taxon>
        <taxon>Entelegynae</taxon>
        <taxon>Araneoidea</taxon>
        <taxon>Araneidae</taxon>
        <taxon>Araneus</taxon>
    </lineage>
</organism>
<keyword evidence="2" id="KW-1185">Reference proteome</keyword>
<dbReference type="AlphaFoldDB" id="A0A4Y2LCF0"/>
<dbReference type="Proteomes" id="UP000499080">
    <property type="component" value="Unassembled WGS sequence"/>
</dbReference>
<name>A0A4Y2LCF0_ARAVE</name>
<protein>
    <submittedName>
        <fullName evidence="1">Uncharacterized protein</fullName>
    </submittedName>
</protein>
<gene>
    <name evidence="1" type="ORF">AVEN_177439_1</name>
</gene>
<sequence>MESWSLFAETNFDLAKLVVLKPVMSYSPLQLLESRRHTNNVPSFCHLQRYRSKQT</sequence>
<reference evidence="1 2" key="1">
    <citation type="journal article" date="2019" name="Sci. Rep.">
        <title>Orb-weaving spider Araneus ventricosus genome elucidates the spidroin gene catalogue.</title>
        <authorList>
            <person name="Kono N."/>
            <person name="Nakamura H."/>
            <person name="Ohtoshi R."/>
            <person name="Moran D.A.P."/>
            <person name="Shinohara A."/>
            <person name="Yoshida Y."/>
            <person name="Fujiwara M."/>
            <person name="Mori M."/>
            <person name="Tomita M."/>
            <person name="Arakawa K."/>
        </authorList>
    </citation>
    <scope>NUCLEOTIDE SEQUENCE [LARGE SCALE GENOMIC DNA]</scope>
</reference>
<evidence type="ECO:0000313" key="1">
    <source>
        <dbReference type="EMBL" id="GBN11810.1"/>
    </source>
</evidence>
<proteinExistence type="predicted"/>
<dbReference type="EMBL" id="BGPR01005612">
    <property type="protein sequence ID" value="GBN11810.1"/>
    <property type="molecule type" value="Genomic_DNA"/>
</dbReference>
<accession>A0A4Y2LCF0</accession>
<comment type="caution">
    <text evidence="1">The sequence shown here is derived from an EMBL/GenBank/DDBJ whole genome shotgun (WGS) entry which is preliminary data.</text>
</comment>